<dbReference type="STRING" id="1210086.GCA_001613105_00205"/>
<evidence type="ECO:0000313" key="1">
    <source>
        <dbReference type="EMBL" id="RDI68821.1"/>
    </source>
</evidence>
<dbReference type="AlphaFoldDB" id="A0A370IF94"/>
<accession>A0A370IF94</accession>
<evidence type="ECO:0000313" key="2">
    <source>
        <dbReference type="Proteomes" id="UP000254869"/>
    </source>
</evidence>
<organism evidence="1 2">
    <name type="scientific">Nocardia pseudobrasiliensis</name>
    <dbReference type="NCBI Taxonomy" id="45979"/>
    <lineage>
        <taxon>Bacteria</taxon>
        <taxon>Bacillati</taxon>
        <taxon>Actinomycetota</taxon>
        <taxon>Actinomycetes</taxon>
        <taxon>Mycobacteriales</taxon>
        <taxon>Nocardiaceae</taxon>
        <taxon>Nocardia</taxon>
    </lineage>
</organism>
<dbReference type="EMBL" id="QQBC01000001">
    <property type="protein sequence ID" value="RDI68821.1"/>
    <property type="molecule type" value="Genomic_DNA"/>
</dbReference>
<comment type="caution">
    <text evidence="1">The sequence shown here is derived from an EMBL/GenBank/DDBJ whole genome shotgun (WGS) entry which is preliminary data.</text>
</comment>
<keyword evidence="2" id="KW-1185">Reference proteome</keyword>
<name>A0A370IF94_9NOCA</name>
<dbReference type="RefSeq" id="WP_067990401.1">
    <property type="nucleotide sequence ID" value="NZ_QQBC01000001.1"/>
</dbReference>
<proteinExistence type="predicted"/>
<dbReference type="Proteomes" id="UP000254869">
    <property type="component" value="Unassembled WGS sequence"/>
</dbReference>
<evidence type="ECO:0008006" key="3">
    <source>
        <dbReference type="Google" id="ProtNLM"/>
    </source>
</evidence>
<reference evidence="1 2" key="1">
    <citation type="submission" date="2018-07" db="EMBL/GenBank/DDBJ databases">
        <title>Genomic Encyclopedia of Type Strains, Phase IV (KMG-IV): sequencing the most valuable type-strain genomes for metagenomic binning, comparative biology and taxonomic classification.</title>
        <authorList>
            <person name="Goeker M."/>
        </authorList>
    </citation>
    <scope>NUCLEOTIDE SEQUENCE [LARGE SCALE GENOMIC DNA]</scope>
    <source>
        <strain evidence="1 2">DSM 44290</strain>
    </source>
</reference>
<gene>
    <name evidence="1" type="ORF">DFR76_101356</name>
</gene>
<protein>
    <recommendedName>
        <fullName evidence="3">DUF2007 domain-containing protein</fullName>
    </recommendedName>
</protein>
<sequence>MSFGDDYGLLVSVATVFDRRAAETVRTMLRADGIRATFGPVTPGRVQRALRRSEGLCILVFPEDAERARDSLFRHTN</sequence>